<organism evidence="2 3">
    <name type="scientific">Secundilactobacillus oryzae JCM 18671</name>
    <dbReference type="NCBI Taxonomy" id="1291743"/>
    <lineage>
        <taxon>Bacteria</taxon>
        <taxon>Bacillati</taxon>
        <taxon>Bacillota</taxon>
        <taxon>Bacilli</taxon>
        <taxon>Lactobacillales</taxon>
        <taxon>Lactobacillaceae</taxon>
        <taxon>Secundilactobacillus</taxon>
    </lineage>
</organism>
<dbReference type="OrthoDB" id="9803832at2"/>
<keyword evidence="1" id="KW-1133">Transmembrane helix</keyword>
<dbReference type="InterPro" id="IPR009732">
    <property type="entry name" value="DUF1304"/>
</dbReference>
<keyword evidence="1" id="KW-0472">Membrane</keyword>
<dbReference type="AlphaFoldDB" id="A0A081BII6"/>
<sequence>MTTLELVLAGIIAVEHLGIMGLEMFGKPEAQAKAFDMDVDFVKLPAARVALGNQGIYNGMLGVSILAALFLFAGATLVTVLSLLMVFVSIVALYGTFTATKKIFVIQFLPAFVTLLLLLFV</sequence>
<name>A0A081BII6_9LACO</name>
<evidence type="ECO:0000256" key="1">
    <source>
        <dbReference type="SAM" id="Phobius"/>
    </source>
</evidence>
<comment type="caution">
    <text evidence="2">The sequence shown here is derived from an EMBL/GenBank/DDBJ whole genome shotgun (WGS) entry which is preliminary data.</text>
</comment>
<evidence type="ECO:0000313" key="2">
    <source>
        <dbReference type="EMBL" id="GAK47854.1"/>
    </source>
</evidence>
<dbReference type="PANTHER" id="PTHR38446">
    <property type="entry name" value="BLL0914 PROTEIN"/>
    <property type="match status" value="1"/>
</dbReference>
<keyword evidence="3" id="KW-1185">Reference proteome</keyword>
<dbReference type="STRING" id="1291743.LOSG293_130430"/>
<proteinExistence type="predicted"/>
<evidence type="ECO:0000313" key="3">
    <source>
        <dbReference type="Proteomes" id="UP000028700"/>
    </source>
</evidence>
<accession>A0A081BII6</accession>
<feature type="transmembrane region" description="Helical" evidence="1">
    <location>
        <begin position="56"/>
        <end position="73"/>
    </location>
</feature>
<dbReference type="PANTHER" id="PTHR38446:SF1">
    <property type="entry name" value="BLL0914 PROTEIN"/>
    <property type="match status" value="1"/>
</dbReference>
<feature type="transmembrane region" description="Helical" evidence="1">
    <location>
        <begin position="80"/>
        <end position="97"/>
    </location>
</feature>
<keyword evidence="1" id="KW-0812">Transmembrane</keyword>
<dbReference type="eggNOG" id="COG3759">
    <property type="taxonomic scope" value="Bacteria"/>
</dbReference>
<dbReference type="RefSeq" id="WP_034527615.1">
    <property type="nucleotide sequence ID" value="NZ_BBAZ01000048.1"/>
</dbReference>
<dbReference type="EMBL" id="BBJM01000013">
    <property type="protein sequence ID" value="GAK47854.1"/>
    <property type="molecule type" value="Genomic_DNA"/>
</dbReference>
<gene>
    <name evidence="2" type="ORF">LOSG293_130430</name>
</gene>
<dbReference type="Pfam" id="PF06993">
    <property type="entry name" value="DUF1304"/>
    <property type="match status" value="1"/>
</dbReference>
<protein>
    <submittedName>
        <fullName evidence="2">Putative membrane protein</fullName>
    </submittedName>
</protein>
<reference evidence="2" key="1">
    <citation type="journal article" date="2014" name="Genome Announc.">
        <title>Draft Genome Sequence of Lactobacillus oryzae Strain SG293T.</title>
        <authorList>
            <person name="Tanizawa Y."/>
            <person name="Fujisawa T."/>
            <person name="Mochizuki T."/>
            <person name="Kaminuma E."/>
            <person name="Nakamura Y."/>
            <person name="Tohno M."/>
        </authorList>
    </citation>
    <scope>NUCLEOTIDE SEQUENCE [LARGE SCALE GENOMIC DNA]</scope>
    <source>
        <strain evidence="2">SG293</strain>
    </source>
</reference>
<dbReference type="Proteomes" id="UP000028700">
    <property type="component" value="Unassembled WGS sequence"/>
</dbReference>
<feature type="transmembrane region" description="Helical" evidence="1">
    <location>
        <begin position="103"/>
        <end position="120"/>
    </location>
</feature>